<name>A0A3M7Q8A5_BRAPC</name>
<evidence type="ECO:0000256" key="1">
    <source>
        <dbReference type="SAM" id="SignalP"/>
    </source>
</evidence>
<dbReference type="AlphaFoldDB" id="A0A3M7Q8A5"/>
<dbReference type="Proteomes" id="UP000276133">
    <property type="component" value="Unassembled WGS sequence"/>
</dbReference>
<reference evidence="2 3" key="1">
    <citation type="journal article" date="2018" name="Sci. Rep.">
        <title>Genomic signatures of local adaptation to the degree of environmental predictability in rotifers.</title>
        <authorList>
            <person name="Franch-Gras L."/>
            <person name="Hahn C."/>
            <person name="Garcia-Roger E.M."/>
            <person name="Carmona M.J."/>
            <person name="Serra M."/>
            <person name="Gomez A."/>
        </authorList>
    </citation>
    <scope>NUCLEOTIDE SEQUENCE [LARGE SCALE GENOMIC DNA]</scope>
    <source>
        <strain evidence="2">HYR1</strain>
    </source>
</reference>
<evidence type="ECO:0000313" key="2">
    <source>
        <dbReference type="EMBL" id="RNA07175.1"/>
    </source>
</evidence>
<organism evidence="2 3">
    <name type="scientific">Brachionus plicatilis</name>
    <name type="common">Marine rotifer</name>
    <name type="synonym">Brachionus muelleri</name>
    <dbReference type="NCBI Taxonomy" id="10195"/>
    <lineage>
        <taxon>Eukaryota</taxon>
        <taxon>Metazoa</taxon>
        <taxon>Spiralia</taxon>
        <taxon>Gnathifera</taxon>
        <taxon>Rotifera</taxon>
        <taxon>Eurotatoria</taxon>
        <taxon>Monogononta</taxon>
        <taxon>Pseudotrocha</taxon>
        <taxon>Ploima</taxon>
        <taxon>Brachionidae</taxon>
        <taxon>Brachionus</taxon>
    </lineage>
</organism>
<feature type="signal peptide" evidence="1">
    <location>
        <begin position="1"/>
        <end position="28"/>
    </location>
</feature>
<keyword evidence="3" id="KW-1185">Reference proteome</keyword>
<evidence type="ECO:0008006" key="4">
    <source>
        <dbReference type="Google" id="ProtNLM"/>
    </source>
</evidence>
<accession>A0A3M7Q8A5</accession>
<proteinExistence type="predicted"/>
<sequence length="111" mass="12842">MFCTVRIGALAFFKFSFCFLLSLKSGTGTWNPELYTKVRNIFHTELYTKIRNRNILKNGTESIFKISFVNATWCNLQSCINCLSILHIIIIGIVKFKYKLDKNSSFSDELI</sequence>
<protein>
    <recommendedName>
        <fullName evidence="4">Secreted protein</fullName>
    </recommendedName>
</protein>
<keyword evidence="1" id="KW-0732">Signal</keyword>
<evidence type="ECO:0000313" key="3">
    <source>
        <dbReference type="Proteomes" id="UP000276133"/>
    </source>
</evidence>
<feature type="chain" id="PRO_5018139657" description="Secreted protein" evidence="1">
    <location>
        <begin position="29"/>
        <end position="111"/>
    </location>
</feature>
<dbReference type="EMBL" id="REGN01007135">
    <property type="protein sequence ID" value="RNA07175.1"/>
    <property type="molecule type" value="Genomic_DNA"/>
</dbReference>
<gene>
    <name evidence="2" type="ORF">BpHYR1_019651</name>
</gene>
<comment type="caution">
    <text evidence="2">The sequence shown here is derived from an EMBL/GenBank/DDBJ whole genome shotgun (WGS) entry which is preliminary data.</text>
</comment>